<dbReference type="InterPro" id="IPR013021">
    <property type="entry name" value="Myo-inos-1-P_Synthase_GAPDH"/>
</dbReference>
<dbReference type="GO" id="GO:0008654">
    <property type="term" value="P:phospholipid biosynthetic process"/>
    <property type="evidence" value="ECO:0007669"/>
    <property type="project" value="InterPro"/>
</dbReference>
<dbReference type="Pfam" id="PF07994">
    <property type="entry name" value="NAD_binding_5"/>
    <property type="match status" value="1"/>
</dbReference>
<comment type="caution">
    <text evidence="3">The sequence shown here is derived from an EMBL/GenBank/DDBJ whole genome shotgun (WGS) entry which is preliminary data.</text>
</comment>
<dbReference type="SUPFAM" id="SSF55347">
    <property type="entry name" value="Glyceraldehyde-3-phosphate dehydrogenase-like, C-terminal domain"/>
    <property type="match status" value="1"/>
</dbReference>
<dbReference type="GO" id="GO:0004512">
    <property type="term" value="F:inositol-3-phosphate synthase activity"/>
    <property type="evidence" value="ECO:0007669"/>
    <property type="project" value="InterPro"/>
</dbReference>
<evidence type="ECO:0000313" key="3">
    <source>
        <dbReference type="EMBL" id="RXZ44319.1"/>
    </source>
</evidence>
<dbReference type="Pfam" id="PF01658">
    <property type="entry name" value="Inos-1-P_synth"/>
    <property type="match status" value="1"/>
</dbReference>
<evidence type="ECO:0000259" key="2">
    <source>
        <dbReference type="Pfam" id="PF01658"/>
    </source>
</evidence>
<dbReference type="SUPFAM" id="SSF51735">
    <property type="entry name" value="NAD(P)-binding Rossmann-fold domains"/>
    <property type="match status" value="1"/>
</dbReference>
<dbReference type="Gene3D" id="3.30.360.10">
    <property type="entry name" value="Dihydrodipicolinate Reductase, domain 2"/>
    <property type="match status" value="1"/>
</dbReference>
<comment type="similarity">
    <text evidence="1">Belongs to the myo-inositol 1-phosphate synthase family.</text>
</comment>
<reference evidence="3 4" key="1">
    <citation type="submission" date="2019-01" db="EMBL/GenBank/DDBJ databases">
        <authorList>
            <person name="Li J."/>
        </authorList>
    </citation>
    <scope>NUCLEOTIDE SEQUENCE [LARGE SCALE GENOMIC DNA]</scope>
    <source>
        <strain evidence="3 4">CGMCC 4.7180</strain>
    </source>
</reference>
<sequence length="386" mass="40130">MWFVGARGSVATTATVGLAALADELVAPVGLTTSGPEFDGVALPAFGDLVVGGHDVDDTPLAERARSLAAGGMLPSRIVDAVGARLDAVDADIRLLARTPRGTQREEIELRAADIRDFRDRHGLARVVVIDVASTEPLPADRPEFHARAALDAALDDPASEPLPSSTLSAIAAVAVAGAPYACFTPSLSLGVPALRDLAAESAVPIAGQDGKTGETLLRTVLAPMFASRGMRVLSWAGANLLGGGDGATLADPAAVQSKLASKNRGLHDLLGDDVVTPLHIDNVPDLGDLKTAWDHVHAEGFLDTRITLQTTWSAYDSTLAAPLVIDLARLLSLADGAGVTGPVAELGYFFKDPWGSDEHAFARQADELVSWALRTAVRRSAAQVA</sequence>
<evidence type="ECO:0000256" key="1">
    <source>
        <dbReference type="ARBA" id="ARBA00010813"/>
    </source>
</evidence>
<name>A0A4Q2JD99_9MICO</name>
<dbReference type="PIRSF" id="PIRSF015578">
    <property type="entry name" value="Myoinos-ppht_syn"/>
    <property type="match status" value="1"/>
</dbReference>
<dbReference type="Gene3D" id="3.40.50.720">
    <property type="entry name" value="NAD(P)-binding Rossmann-like Domain"/>
    <property type="match status" value="1"/>
</dbReference>
<dbReference type="InterPro" id="IPR036291">
    <property type="entry name" value="NAD(P)-bd_dom_sf"/>
</dbReference>
<protein>
    <submittedName>
        <fullName evidence="3">Myo-inositol-1-phosphate synthase</fullName>
    </submittedName>
</protein>
<evidence type="ECO:0000313" key="4">
    <source>
        <dbReference type="Proteomes" id="UP000292881"/>
    </source>
</evidence>
<dbReference type="AlphaFoldDB" id="A0A4Q2JD99"/>
<dbReference type="InterPro" id="IPR002587">
    <property type="entry name" value="Myo-inos-1-P_Synthase"/>
</dbReference>
<proteinExistence type="inferred from homology"/>
<dbReference type="EMBL" id="SDPL01000403">
    <property type="protein sequence ID" value="RXZ44319.1"/>
    <property type="molecule type" value="Genomic_DNA"/>
</dbReference>
<dbReference type="OrthoDB" id="729130at2"/>
<dbReference type="GO" id="GO:0006021">
    <property type="term" value="P:inositol biosynthetic process"/>
    <property type="evidence" value="ECO:0007669"/>
    <property type="project" value="InterPro"/>
</dbReference>
<feature type="domain" description="Myo-inositol-1-phosphate synthase GAPDH-like" evidence="2">
    <location>
        <begin position="214"/>
        <end position="318"/>
    </location>
</feature>
<accession>A0A4Q2JD99</accession>
<keyword evidence="4" id="KW-1185">Reference proteome</keyword>
<dbReference type="PANTHER" id="PTHR11510">
    <property type="entry name" value="MYO-INOSITOL-1 PHOSPHATE SYNTHASE"/>
    <property type="match status" value="1"/>
</dbReference>
<dbReference type="Proteomes" id="UP000292881">
    <property type="component" value="Unassembled WGS sequence"/>
</dbReference>
<gene>
    <name evidence="3" type="ORF">ESO86_14870</name>
</gene>
<organism evidence="3 4">
    <name type="scientific">Agromyces binzhouensis</name>
    <dbReference type="NCBI Taxonomy" id="1817495"/>
    <lineage>
        <taxon>Bacteria</taxon>
        <taxon>Bacillati</taxon>
        <taxon>Actinomycetota</taxon>
        <taxon>Actinomycetes</taxon>
        <taxon>Micrococcales</taxon>
        <taxon>Microbacteriaceae</taxon>
        <taxon>Agromyces</taxon>
    </lineage>
</organism>